<reference evidence="6 7" key="1">
    <citation type="submission" date="2018-05" db="EMBL/GenBank/DDBJ databases">
        <title>Pedobacter paludis sp. nov., isolated from wetland soil.</title>
        <authorList>
            <person name="Zhang Y."/>
            <person name="Wang G."/>
        </authorList>
    </citation>
    <scope>NUCLEOTIDE SEQUENCE [LARGE SCALE GENOMIC DNA]</scope>
    <source>
        <strain evidence="6 7">KCTC22721</strain>
    </source>
</reference>
<feature type="domain" description="RNA polymerase sigma-70 region 2" evidence="5">
    <location>
        <begin position="42"/>
        <end position="103"/>
    </location>
</feature>
<proteinExistence type="predicted"/>
<dbReference type="GO" id="GO:0003677">
    <property type="term" value="F:DNA binding"/>
    <property type="evidence" value="ECO:0007669"/>
    <property type="project" value="UniProtKB-KW"/>
</dbReference>
<dbReference type="GO" id="GO:0016987">
    <property type="term" value="F:sigma factor activity"/>
    <property type="evidence" value="ECO:0007669"/>
    <property type="project" value="UniProtKB-KW"/>
</dbReference>
<evidence type="ECO:0000256" key="4">
    <source>
        <dbReference type="ARBA" id="ARBA00023163"/>
    </source>
</evidence>
<dbReference type="OrthoDB" id="772560at2"/>
<organism evidence="6 7">
    <name type="scientific">Pedobacter yonginense</name>
    <dbReference type="NCBI Taxonomy" id="651869"/>
    <lineage>
        <taxon>Bacteria</taxon>
        <taxon>Pseudomonadati</taxon>
        <taxon>Bacteroidota</taxon>
        <taxon>Sphingobacteriia</taxon>
        <taxon>Sphingobacteriales</taxon>
        <taxon>Sphingobacteriaceae</taxon>
        <taxon>Pedobacter</taxon>
    </lineage>
</organism>
<keyword evidence="3" id="KW-0238">DNA-binding</keyword>
<dbReference type="SUPFAM" id="SSF88946">
    <property type="entry name" value="Sigma2 domain of RNA polymerase sigma factors"/>
    <property type="match status" value="1"/>
</dbReference>
<keyword evidence="2" id="KW-0731">Sigma factor</keyword>
<dbReference type="GO" id="GO:0006352">
    <property type="term" value="P:DNA-templated transcription initiation"/>
    <property type="evidence" value="ECO:0007669"/>
    <property type="project" value="InterPro"/>
</dbReference>
<dbReference type="InterPro" id="IPR007627">
    <property type="entry name" value="RNA_pol_sigma70_r2"/>
</dbReference>
<keyword evidence="7" id="KW-1185">Reference proteome</keyword>
<dbReference type="RefSeq" id="WP_109927024.1">
    <property type="nucleotide sequence ID" value="NZ_QGNZ01000004.1"/>
</dbReference>
<dbReference type="Pfam" id="PF04542">
    <property type="entry name" value="Sigma70_r2"/>
    <property type="match status" value="1"/>
</dbReference>
<evidence type="ECO:0000256" key="1">
    <source>
        <dbReference type="ARBA" id="ARBA00023015"/>
    </source>
</evidence>
<dbReference type="PANTHER" id="PTHR43133:SF8">
    <property type="entry name" value="RNA POLYMERASE SIGMA FACTOR HI_1459-RELATED"/>
    <property type="match status" value="1"/>
</dbReference>
<evidence type="ECO:0000256" key="2">
    <source>
        <dbReference type="ARBA" id="ARBA00023082"/>
    </source>
</evidence>
<keyword evidence="4" id="KW-0804">Transcription</keyword>
<dbReference type="InterPro" id="IPR039425">
    <property type="entry name" value="RNA_pol_sigma-70-like"/>
</dbReference>
<accession>A0A317EN30</accession>
<evidence type="ECO:0000259" key="5">
    <source>
        <dbReference type="Pfam" id="PF04542"/>
    </source>
</evidence>
<gene>
    <name evidence="6" type="ORF">DHW03_16910</name>
</gene>
<protein>
    <recommendedName>
        <fullName evidence="5">RNA polymerase sigma-70 region 2 domain-containing protein</fullName>
    </recommendedName>
</protein>
<dbReference type="PANTHER" id="PTHR43133">
    <property type="entry name" value="RNA POLYMERASE ECF-TYPE SIGMA FACTO"/>
    <property type="match status" value="1"/>
</dbReference>
<evidence type="ECO:0000313" key="6">
    <source>
        <dbReference type="EMBL" id="PWS26458.1"/>
    </source>
</evidence>
<evidence type="ECO:0000313" key="7">
    <source>
        <dbReference type="Proteomes" id="UP000245379"/>
    </source>
</evidence>
<dbReference type="EMBL" id="QGNZ01000004">
    <property type="protein sequence ID" value="PWS26458.1"/>
    <property type="molecule type" value="Genomic_DNA"/>
</dbReference>
<comment type="caution">
    <text evidence="6">The sequence shown here is derived from an EMBL/GenBank/DDBJ whole genome shotgun (WGS) entry which is preliminary data.</text>
</comment>
<dbReference type="Proteomes" id="UP000245379">
    <property type="component" value="Unassembled WGS sequence"/>
</dbReference>
<dbReference type="InterPro" id="IPR013325">
    <property type="entry name" value="RNA_pol_sigma_r2"/>
</dbReference>
<evidence type="ECO:0000256" key="3">
    <source>
        <dbReference type="ARBA" id="ARBA00023125"/>
    </source>
</evidence>
<dbReference type="Gene3D" id="1.10.1740.10">
    <property type="match status" value="1"/>
</dbReference>
<sequence length="103" mass="12185">MQLSLTKTKLHQEQKTFKTWVSGQEITLQKTKMQDIQAFKLLYKQYSPLLYGTILRAVNNQSKAEAILQETFLEAWEYLPSYQESQCKMFTWLSRIAKQKCVD</sequence>
<keyword evidence="1" id="KW-0805">Transcription regulation</keyword>
<dbReference type="AlphaFoldDB" id="A0A317EN30"/>
<name>A0A317EN30_9SPHI</name>